<dbReference type="EMBL" id="SZYD01000006">
    <property type="protein sequence ID" value="KAD5960764.1"/>
    <property type="molecule type" value="Genomic_DNA"/>
</dbReference>
<accession>A0A5N6P690</accession>
<evidence type="ECO:0000313" key="2">
    <source>
        <dbReference type="Proteomes" id="UP000326396"/>
    </source>
</evidence>
<comment type="caution">
    <text evidence="1">The sequence shown here is derived from an EMBL/GenBank/DDBJ whole genome shotgun (WGS) entry which is preliminary data.</text>
</comment>
<dbReference type="AlphaFoldDB" id="A0A5N6P690"/>
<protein>
    <submittedName>
        <fullName evidence="1">Uncharacterized protein</fullName>
    </submittedName>
</protein>
<sequence length="83" mass="9309">MTTDAKDGSFPSLLGDRPKEVSMSLTQWGHVTGFYTGEEITTPLFIDVAVDEDEAVLTEWWPVIGDQAFVTKAWVSRIRDPLH</sequence>
<proteinExistence type="predicted"/>
<reference evidence="1 2" key="1">
    <citation type="submission" date="2019-05" db="EMBL/GenBank/DDBJ databases">
        <title>Mikania micrantha, genome provides insights into the molecular mechanism of rapid growth.</title>
        <authorList>
            <person name="Liu B."/>
        </authorList>
    </citation>
    <scope>NUCLEOTIDE SEQUENCE [LARGE SCALE GENOMIC DNA]</scope>
    <source>
        <strain evidence="1">NLD-2019</strain>
        <tissue evidence="1">Leaf</tissue>
    </source>
</reference>
<evidence type="ECO:0000313" key="1">
    <source>
        <dbReference type="EMBL" id="KAD5960764.1"/>
    </source>
</evidence>
<keyword evidence="2" id="KW-1185">Reference proteome</keyword>
<organism evidence="1 2">
    <name type="scientific">Mikania micrantha</name>
    <name type="common">bitter vine</name>
    <dbReference type="NCBI Taxonomy" id="192012"/>
    <lineage>
        <taxon>Eukaryota</taxon>
        <taxon>Viridiplantae</taxon>
        <taxon>Streptophyta</taxon>
        <taxon>Embryophyta</taxon>
        <taxon>Tracheophyta</taxon>
        <taxon>Spermatophyta</taxon>
        <taxon>Magnoliopsida</taxon>
        <taxon>eudicotyledons</taxon>
        <taxon>Gunneridae</taxon>
        <taxon>Pentapetalae</taxon>
        <taxon>asterids</taxon>
        <taxon>campanulids</taxon>
        <taxon>Asterales</taxon>
        <taxon>Asteraceae</taxon>
        <taxon>Asteroideae</taxon>
        <taxon>Heliantheae alliance</taxon>
        <taxon>Eupatorieae</taxon>
        <taxon>Mikania</taxon>
    </lineage>
</organism>
<dbReference type="Proteomes" id="UP000326396">
    <property type="component" value="Linkage Group LG14"/>
</dbReference>
<gene>
    <name evidence="1" type="ORF">E3N88_12236</name>
</gene>
<name>A0A5N6P690_9ASTR</name>